<dbReference type="InterPro" id="IPR013098">
    <property type="entry name" value="Ig_I-set"/>
</dbReference>
<evidence type="ECO:0000256" key="4">
    <source>
        <dbReference type="ARBA" id="ARBA00022527"/>
    </source>
</evidence>
<keyword evidence="5" id="KW-0808">Transferase</keyword>
<keyword evidence="7 12" id="KW-0547">Nucleotide-binding</keyword>
<evidence type="ECO:0000259" key="15">
    <source>
        <dbReference type="PROSITE" id="PS50835"/>
    </source>
</evidence>
<dbReference type="PROSITE" id="PS50011">
    <property type="entry name" value="PROTEIN_KINASE_DOM"/>
    <property type="match status" value="1"/>
</dbReference>
<evidence type="ECO:0000256" key="13">
    <source>
        <dbReference type="SAM" id="MobiDB-lite"/>
    </source>
</evidence>
<dbReference type="Pfam" id="PF00069">
    <property type="entry name" value="Pkinase"/>
    <property type="match status" value="1"/>
</dbReference>
<dbReference type="InterPro" id="IPR003961">
    <property type="entry name" value="FN3_dom"/>
</dbReference>
<dbReference type="FunFam" id="2.60.40.10:FF:000031">
    <property type="entry name" value="Myosin-binding protein C, slow type"/>
    <property type="match status" value="1"/>
</dbReference>
<dbReference type="Gene3D" id="1.10.510.10">
    <property type="entry name" value="Transferase(Phosphotransferase) domain 1"/>
    <property type="match status" value="1"/>
</dbReference>
<keyword evidence="10" id="KW-1015">Disulfide bond</keyword>
<evidence type="ECO:0000256" key="12">
    <source>
        <dbReference type="PROSITE-ProRule" id="PRU10141"/>
    </source>
</evidence>
<feature type="binding site" evidence="12">
    <location>
        <position position="1155"/>
    </location>
    <ligand>
        <name>ATP</name>
        <dbReference type="ChEBI" id="CHEBI:30616"/>
    </ligand>
</feature>
<feature type="compositionally biased region" description="Polar residues" evidence="13">
    <location>
        <begin position="535"/>
        <end position="550"/>
    </location>
</feature>
<feature type="compositionally biased region" description="Low complexity" evidence="13">
    <location>
        <begin position="1435"/>
        <end position="1448"/>
    </location>
</feature>
<feature type="region of interest" description="Disordered" evidence="13">
    <location>
        <begin position="722"/>
        <end position="744"/>
    </location>
</feature>
<dbReference type="InterPro" id="IPR007110">
    <property type="entry name" value="Ig-like_dom"/>
</dbReference>
<evidence type="ECO:0000256" key="11">
    <source>
        <dbReference type="ARBA" id="ARBA00023319"/>
    </source>
</evidence>
<dbReference type="CDD" id="cd14103">
    <property type="entry name" value="STKc_MLCK"/>
    <property type="match status" value="1"/>
</dbReference>
<dbReference type="FunFam" id="2.60.40.10:FF:000425">
    <property type="entry name" value="Myosin light chain kinase"/>
    <property type="match status" value="1"/>
</dbReference>
<dbReference type="GO" id="GO:0004674">
    <property type="term" value="F:protein serine/threonine kinase activity"/>
    <property type="evidence" value="ECO:0007669"/>
    <property type="project" value="UniProtKB-KW"/>
</dbReference>
<evidence type="ECO:0000256" key="8">
    <source>
        <dbReference type="ARBA" id="ARBA00022777"/>
    </source>
</evidence>
<name>A0A2T7PXG2_POMCA</name>
<dbReference type="SUPFAM" id="SSF48726">
    <property type="entry name" value="Immunoglobulin"/>
    <property type="match status" value="5"/>
</dbReference>
<dbReference type="PROSITE" id="PS00108">
    <property type="entry name" value="PROTEIN_KINASE_ST"/>
    <property type="match status" value="1"/>
</dbReference>
<keyword evidence="18" id="KW-1185">Reference proteome</keyword>
<evidence type="ECO:0000256" key="6">
    <source>
        <dbReference type="ARBA" id="ARBA00022737"/>
    </source>
</evidence>
<accession>A0A2T7PXG2</accession>
<feature type="compositionally biased region" description="Polar residues" evidence="13">
    <location>
        <begin position="1578"/>
        <end position="1589"/>
    </location>
</feature>
<feature type="compositionally biased region" description="Polar residues" evidence="13">
    <location>
        <begin position="731"/>
        <end position="744"/>
    </location>
</feature>
<dbReference type="InterPro" id="IPR008271">
    <property type="entry name" value="Ser/Thr_kinase_AS"/>
</dbReference>
<comment type="subcellular location">
    <subcellularLocation>
        <location evidence="1">Cytoplasm</location>
    </subcellularLocation>
</comment>
<evidence type="ECO:0000256" key="7">
    <source>
        <dbReference type="ARBA" id="ARBA00022741"/>
    </source>
</evidence>
<keyword evidence="9 12" id="KW-0067">ATP-binding</keyword>
<dbReference type="InterPro" id="IPR017441">
    <property type="entry name" value="Protein_kinase_ATP_BS"/>
</dbReference>
<dbReference type="Gene3D" id="3.30.200.20">
    <property type="entry name" value="Phosphorylase Kinase, domain 1"/>
    <property type="match status" value="1"/>
</dbReference>
<dbReference type="InterPro" id="IPR000719">
    <property type="entry name" value="Prot_kinase_dom"/>
</dbReference>
<dbReference type="PANTHER" id="PTHR47633">
    <property type="entry name" value="IMMUNOGLOBULIN"/>
    <property type="match status" value="1"/>
</dbReference>
<dbReference type="FunFam" id="3.30.200.20:FF:000042">
    <property type="entry name" value="Aurora kinase A"/>
    <property type="match status" value="1"/>
</dbReference>
<dbReference type="FunFam" id="2.60.40.10:FF:000107">
    <property type="entry name" value="Myosin, light chain kinase a"/>
    <property type="match status" value="1"/>
</dbReference>
<evidence type="ECO:0000256" key="9">
    <source>
        <dbReference type="ARBA" id="ARBA00022840"/>
    </source>
</evidence>
<feature type="region of interest" description="Disordered" evidence="13">
    <location>
        <begin position="1435"/>
        <end position="1662"/>
    </location>
</feature>
<dbReference type="InterPro" id="IPR003598">
    <property type="entry name" value="Ig_sub2"/>
</dbReference>
<dbReference type="PANTHER" id="PTHR47633:SF7">
    <property type="entry name" value="TITIN HOMOLOG"/>
    <property type="match status" value="1"/>
</dbReference>
<comment type="similarity">
    <text evidence="2">Belongs to the protein kinase superfamily. CAMK Ser/Thr protein kinase family.</text>
</comment>
<dbReference type="Pfam" id="PF00041">
    <property type="entry name" value="fn3"/>
    <property type="match status" value="1"/>
</dbReference>
<dbReference type="STRING" id="400727.A0A2T7PXG2"/>
<dbReference type="SMART" id="SM00220">
    <property type="entry name" value="S_TKc"/>
    <property type="match status" value="1"/>
</dbReference>
<feature type="domain" description="Ig-like" evidence="15">
    <location>
        <begin position="34"/>
        <end position="122"/>
    </location>
</feature>
<dbReference type="PROSITE" id="PS50853">
    <property type="entry name" value="FN3"/>
    <property type="match status" value="1"/>
</dbReference>
<sequence>MYVDKLQIFEFKLDIGRRRLPSPDVKKPEQERAPEFVIRPRRQFVDGGQSAKFKVSFEGSPSTQLSWSKDGQSLSSSSKYKMYEQDGYHYLEIQNVHSDDSGMYVCTIENSAGTDAASAELDVFAKPKLLTRNTPAPPVLVIPLKDVEATVGEHNVRLECKVQDADESEVTWFHNGKEVQPSSHYRIRFTGAIASLVVLEAEEDDSGLYECVLSSGGGEIRTSCSLFVTAGENPEPPAFTQELHDTEVENGDKVELVAEVKEVEKPQPPEFLTRPIHLTIEEGSNATFTCCVSGHPSPTIWWEHNGYKLSQSKRLQISDDGQIHTLEIVGTNKSDSGQYMCHAENSAGLVIHTCSLVISHSKFTQPHGTDSLKAREPLDQMGEQNSQESGRSYNAHDFRNVLRKSCVMIPQPGTNSTNPKLTTSAGPTHSALTGCSISIGTTKKNLDLFESMSSTEQIKPTSRQQFQTNQRRFQRGQLMVGDNSLVRSSVLLTQAPYPARNWTDKNAHQTKLSSNQPMNDFRSVLKRQRTTHRNTGMFTNSNVRSRASFSKRSENRKNGLESNSIGALRKDFRSILKEHKDGRTSLSTELKSTPQHKNATLKTEVQEDFRSVLEKKRNRAEERKHLNPPLSVVSKVSTEKNSNINISTDVNSLKSKFESHPQDVKNFHLKPTRDTPPELINHSKLETESVKTTAEWKVNNADPARIEPSTFKPLSEGLSALSRVKKETPRTSDYSSASDISQDTDISQTPDILQSVDATLKRRWLEERETDIGNSSITSCLAPSIIHPLENQRARYGGKAVFKCKILGDPEPVLRWSVNHKVIKPSKFFQLSYEESFAQLVISEAFSEDEGEYTCTATNLSGTVSSSCYLTVESSSSSKSEGRAFEGPVSMPPYITSLVPQNIAVQRGQPVRLTLTFASEPAPSIRWFQSKKELIADHQGASICTLMIDAVSRSDTGCYTVTVTNDLGTDHASADITVQDVPDPPVGKPHFYDISRESVSLSWCGPAYDGGSQVTHYAIEVQEVSEGTWSTLTSDCRSTSYYASNLKPDCFYQFRVRAGNKLGLSRPSEISDIVQPLDFWLSPSEYESDGPSEVFSPTVEYLGRDSLPFEHKQVKICLSRKFEDHYELLHEVGKGKFGNVYKCLEKSTNSVWAAKVVKCREKDKENVRREVDIMNRLAHPKLLMLWDAYETHNTVVLVMEYVGAGELFERVIREDFVLTERDCVHFMRQICSGVSYMHSQSILHLDLKPENVLCVAENSNQIKIIDFGLARVYRPGESIRVLYGTPEFIAPEVINYDEVDFSTDLWSVGVICYILLSGLSPFLGDNDAETLANVTSGEYDFDEEPFKDISENAKDFICRLLIKRKERRDTIEQCLQHPWLAQEDQRIRCKRLNTERLRDFLARRKWQKTGNAIRALGRMASIRKMLLEGFSLSSSAITSHSPDSDSSSQPVLTPKHIFSSPAKVVDEEETLEGEGKDNGKAGDHDDDDIFMRPASSRGKDQAVSATRHSKNPERTSGLGAPAFPEELPVSSFRRRPLKDAEPDPKPSSTRREPRLTRKPELLEEEKCDVVVPEKAGNLTASRLPGTQSKDSTKKSAIPGTGSVLATGDTALPPSTDLAVAAGDSEAAASHNKEPAAGVKRAVASHSRDSPLTTPGDDARRRRTSSKRWWTVRPWWAMSFASMSAWRVRNPRGWSGCSRTRRWWRTSDIVWSQEVADSAR</sequence>
<dbReference type="InterPro" id="IPR013783">
    <property type="entry name" value="Ig-like_fold"/>
</dbReference>
<dbReference type="InterPro" id="IPR036116">
    <property type="entry name" value="FN3_sf"/>
</dbReference>
<feature type="region of interest" description="Disordered" evidence="13">
    <location>
        <begin position="535"/>
        <end position="562"/>
    </location>
</feature>
<dbReference type="FunFam" id="2.60.40.10:FF:000147">
    <property type="entry name" value="Myosin light chain kinase"/>
    <property type="match status" value="2"/>
</dbReference>
<dbReference type="SMART" id="SM00408">
    <property type="entry name" value="IGc2"/>
    <property type="match status" value="5"/>
</dbReference>
<protein>
    <recommendedName>
        <fullName evidence="19">Myosin light chain kinase, smooth muscle</fullName>
    </recommendedName>
</protein>
<feature type="compositionally biased region" description="Low complexity" evidence="13">
    <location>
        <begin position="1618"/>
        <end position="1628"/>
    </location>
</feature>
<proteinExistence type="inferred from homology"/>
<dbReference type="EMBL" id="PZQS01000001">
    <property type="protein sequence ID" value="PVD38115.1"/>
    <property type="molecule type" value="Genomic_DNA"/>
</dbReference>
<keyword evidence="8" id="KW-0418">Kinase</keyword>
<dbReference type="InterPro" id="IPR003599">
    <property type="entry name" value="Ig_sub"/>
</dbReference>
<evidence type="ECO:0000256" key="10">
    <source>
        <dbReference type="ARBA" id="ARBA00023157"/>
    </source>
</evidence>
<feature type="compositionally biased region" description="Basic and acidic residues" evidence="13">
    <location>
        <begin position="1473"/>
        <end position="1483"/>
    </location>
</feature>
<feature type="domain" description="Protein kinase" evidence="14">
    <location>
        <begin position="1126"/>
        <end position="1380"/>
    </location>
</feature>
<evidence type="ECO:0000256" key="5">
    <source>
        <dbReference type="ARBA" id="ARBA00022679"/>
    </source>
</evidence>
<feature type="domain" description="Ig-like" evidence="15">
    <location>
        <begin position="137"/>
        <end position="227"/>
    </location>
</feature>
<evidence type="ECO:0000313" key="17">
    <source>
        <dbReference type="EMBL" id="PVD38115.1"/>
    </source>
</evidence>
<dbReference type="GO" id="GO:0060298">
    <property type="term" value="P:positive regulation of sarcomere organization"/>
    <property type="evidence" value="ECO:0007669"/>
    <property type="project" value="UniProtKB-ARBA"/>
</dbReference>
<organism evidence="17 18">
    <name type="scientific">Pomacea canaliculata</name>
    <name type="common">Golden apple snail</name>
    <dbReference type="NCBI Taxonomy" id="400727"/>
    <lineage>
        <taxon>Eukaryota</taxon>
        <taxon>Metazoa</taxon>
        <taxon>Spiralia</taxon>
        <taxon>Lophotrochozoa</taxon>
        <taxon>Mollusca</taxon>
        <taxon>Gastropoda</taxon>
        <taxon>Caenogastropoda</taxon>
        <taxon>Architaenioglossa</taxon>
        <taxon>Ampullarioidea</taxon>
        <taxon>Ampullariidae</taxon>
        <taxon>Pomacea</taxon>
    </lineage>
</organism>
<dbReference type="InterPro" id="IPR011009">
    <property type="entry name" value="Kinase-like_dom_sf"/>
</dbReference>
<dbReference type="SMART" id="SM00409">
    <property type="entry name" value="IG"/>
    <property type="match status" value="5"/>
</dbReference>
<feature type="domain" description="Ig-like" evidence="15">
    <location>
        <begin position="783"/>
        <end position="871"/>
    </location>
</feature>
<reference evidence="17 18" key="1">
    <citation type="submission" date="2018-04" db="EMBL/GenBank/DDBJ databases">
        <title>The genome of golden apple snail Pomacea canaliculata provides insight into stress tolerance and invasive adaptation.</title>
        <authorList>
            <person name="Liu C."/>
            <person name="Liu B."/>
            <person name="Ren Y."/>
            <person name="Zhang Y."/>
            <person name="Wang H."/>
            <person name="Li S."/>
            <person name="Jiang F."/>
            <person name="Yin L."/>
            <person name="Zhang G."/>
            <person name="Qian W."/>
            <person name="Fan W."/>
        </authorList>
    </citation>
    <scope>NUCLEOTIDE SEQUENCE [LARGE SCALE GENOMIC DNA]</scope>
    <source>
        <strain evidence="17">SZHN2017</strain>
        <tissue evidence="17">Muscle</tissue>
    </source>
</reference>
<evidence type="ECO:0000256" key="3">
    <source>
        <dbReference type="ARBA" id="ARBA00022490"/>
    </source>
</evidence>
<dbReference type="PROSITE" id="PS00107">
    <property type="entry name" value="PROTEIN_KINASE_ATP"/>
    <property type="match status" value="1"/>
</dbReference>
<dbReference type="InterPro" id="IPR036179">
    <property type="entry name" value="Ig-like_dom_sf"/>
</dbReference>
<comment type="caution">
    <text evidence="17">The sequence shown here is derived from an EMBL/GenBank/DDBJ whole genome shotgun (WGS) entry which is preliminary data.</text>
</comment>
<evidence type="ECO:0000256" key="2">
    <source>
        <dbReference type="ARBA" id="ARBA00006692"/>
    </source>
</evidence>
<gene>
    <name evidence="17" type="ORF">C0Q70_00726</name>
</gene>
<keyword evidence="11" id="KW-0393">Immunoglobulin domain</keyword>
<keyword evidence="3" id="KW-0963">Cytoplasm</keyword>
<dbReference type="GO" id="GO:0030017">
    <property type="term" value="C:sarcomere"/>
    <property type="evidence" value="ECO:0007669"/>
    <property type="project" value="UniProtKB-ARBA"/>
</dbReference>
<keyword evidence="4" id="KW-0723">Serine/threonine-protein kinase</keyword>
<dbReference type="FunFam" id="1.10.510.10:FF:000175">
    <property type="entry name" value="Myosin light chain kinase, smooth muscle"/>
    <property type="match status" value="1"/>
</dbReference>
<feature type="domain" description="Fibronectin type-III" evidence="16">
    <location>
        <begin position="985"/>
        <end position="1079"/>
    </location>
</feature>
<dbReference type="OrthoDB" id="2152335at2759"/>
<feature type="compositionally biased region" description="Basic and acidic residues" evidence="13">
    <location>
        <begin position="1537"/>
        <end position="1561"/>
    </location>
</feature>
<dbReference type="CDD" id="cd00063">
    <property type="entry name" value="FN3"/>
    <property type="match status" value="1"/>
</dbReference>
<dbReference type="SUPFAM" id="SSF49265">
    <property type="entry name" value="Fibronectin type III"/>
    <property type="match status" value="1"/>
</dbReference>
<feature type="domain" description="Ig-like" evidence="15">
    <location>
        <begin position="893"/>
        <end position="977"/>
    </location>
</feature>
<dbReference type="GO" id="GO:0045989">
    <property type="term" value="P:positive regulation of striated muscle contraction"/>
    <property type="evidence" value="ECO:0007669"/>
    <property type="project" value="UniProtKB-ARBA"/>
</dbReference>
<dbReference type="Proteomes" id="UP000245119">
    <property type="component" value="Linkage Group LG1"/>
</dbReference>
<dbReference type="SUPFAM" id="SSF56112">
    <property type="entry name" value="Protein kinase-like (PK-like)"/>
    <property type="match status" value="1"/>
</dbReference>
<evidence type="ECO:0000259" key="16">
    <source>
        <dbReference type="PROSITE" id="PS50853"/>
    </source>
</evidence>
<evidence type="ECO:0000256" key="1">
    <source>
        <dbReference type="ARBA" id="ARBA00004496"/>
    </source>
</evidence>
<evidence type="ECO:0000313" key="18">
    <source>
        <dbReference type="Proteomes" id="UP000245119"/>
    </source>
</evidence>
<evidence type="ECO:0000259" key="14">
    <source>
        <dbReference type="PROSITE" id="PS50011"/>
    </source>
</evidence>
<dbReference type="Gene3D" id="2.60.40.10">
    <property type="entry name" value="Immunoglobulins"/>
    <property type="match status" value="6"/>
</dbReference>
<keyword evidence="6" id="KW-0677">Repeat</keyword>
<evidence type="ECO:0008006" key="19">
    <source>
        <dbReference type="Google" id="ProtNLM"/>
    </source>
</evidence>
<dbReference type="GO" id="GO:0005524">
    <property type="term" value="F:ATP binding"/>
    <property type="evidence" value="ECO:0007669"/>
    <property type="project" value="UniProtKB-UniRule"/>
</dbReference>
<dbReference type="Pfam" id="PF07679">
    <property type="entry name" value="I-set"/>
    <property type="match status" value="5"/>
</dbReference>
<dbReference type="PROSITE" id="PS50835">
    <property type="entry name" value="IG_LIKE"/>
    <property type="match status" value="5"/>
</dbReference>
<feature type="domain" description="Ig-like" evidence="15">
    <location>
        <begin position="269"/>
        <end position="357"/>
    </location>
</feature>
<dbReference type="SMART" id="SM00060">
    <property type="entry name" value="FN3"/>
    <property type="match status" value="1"/>
</dbReference>